<name>A0A072P453_9EURO</name>
<feature type="transmembrane region" description="Helical" evidence="6">
    <location>
        <begin position="332"/>
        <end position="349"/>
    </location>
</feature>
<feature type="transmembrane region" description="Helical" evidence="6">
    <location>
        <begin position="31"/>
        <end position="50"/>
    </location>
</feature>
<keyword evidence="5 6" id="KW-0472">Membrane</keyword>
<dbReference type="InterPro" id="IPR011701">
    <property type="entry name" value="MFS"/>
</dbReference>
<evidence type="ECO:0000256" key="6">
    <source>
        <dbReference type="SAM" id="Phobius"/>
    </source>
</evidence>
<evidence type="ECO:0000256" key="1">
    <source>
        <dbReference type="ARBA" id="ARBA00004141"/>
    </source>
</evidence>
<keyword evidence="3 6" id="KW-0812">Transmembrane</keyword>
<evidence type="ECO:0000256" key="2">
    <source>
        <dbReference type="ARBA" id="ARBA00022448"/>
    </source>
</evidence>
<dbReference type="PROSITE" id="PS50850">
    <property type="entry name" value="MFS"/>
    <property type="match status" value="1"/>
</dbReference>
<keyword evidence="4 6" id="KW-1133">Transmembrane helix</keyword>
<feature type="domain" description="Major facilitator superfamily (MFS) profile" evidence="7">
    <location>
        <begin position="32"/>
        <end position="453"/>
    </location>
</feature>
<dbReference type="EMBL" id="AMGV01000009">
    <property type="protein sequence ID" value="KEF54631.1"/>
    <property type="molecule type" value="Genomic_DNA"/>
</dbReference>
<feature type="transmembrane region" description="Helical" evidence="6">
    <location>
        <begin position="425"/>
        <end position="447"/>
    </location>
</feature>
<evidence type="ECO:0000313" key="9">
    <source>
        <dbReference type="Proteomes" id="UP000027920"/>
    </source>
</evidence>
<keyword evidence="2" id="KW-0813">Transport</keyword>
<dbReference type="Gene3D" id="1.20.1250.20">
    <property type="entry name" value="MFS general substrate transporter like domains"/>
    <property type="match status" value="2"/>
</dbReference>
<dbReference type="RefSeq" id="XP_013257221.1">
    <property type="nucleotide sequence ID" value="XM_013401767.1"/>
</dbReference>
<dbReference type="Proteomes" id="UP000027920">
    <property type="component" value="Unassembled WGS sequence"/>
</dbReference>
<gene>
    <name evidence="8" type="ORF">A1O9_09073</name>
</gene>
<feature type="transmembrane region" description="Helical" evidence="6">
    <location>
        <begin position="391"/>
        <end position="413"/>
    </location>
</feature>
<dbReference type="OrthoDB" id="9971669at2759"/>
<feature type="transmembrane region" description="Helical" evidence="6">
    <location>
        <begin position="99"/>
        <end position="118"/>
    </location>
</feature>
<dbReference type="GO" id="GO:0016020">
    <property type="term" value="C:membrane"/>
    <property type="evidence" value="ECO:0007669"/>
    <property type="project" value="UniProtKB-SubCell"/>
</dbReference>
<feature type="transmembrane region" description="Helical" evidence="6">
    <location>
        <begin position="308"/>
        <end position="325"/>
    </location>
</feature>
<dbReference type="FunFam" id="1.20.1250.20:FF:000013">
    <property type="entry name" value="MFS general substrate transporter"/>
    <property type="match status" value="1"/>
</dbReference>
<evidence type="ECO:0000256" key="3">
    <source>
        <dbReference type="ARBA" id="ARBA00022692"/>
    </source>
</evidence>
<organism evidence="8 9">
    <name type="scientific">Exophiala aquamarina CBS 119918</name>
    <dbReference type="NCBI Taxonomy" id="1182545"/>
    <lineage>
        <taxon>Eukaryota</taxon>
        <taxon>Fungi</taxon>
        <taxon>Dikarya</taxon>
        <taxon>Ascomycota</taxon>
        <taxon>Pezizomycotina</taxon>
        <taxon>Eurotiomycetes</taxon>
        <taxon>Chaetothyriomycetidae</taxon>
        <taxon>Chaetothyriales</taxon>
        <taxon>Herpotrichiellaceae</taxon>
        <taxon>Exophiala</taxon>
    </lineage>
</organism>
<dbReference type="PANTHER" id="PTHR43791:SF53">
    <property type="entry name" value="MAJOR FACILITATOR SUPERFAMILY (MFS) PROFILE DOMAIN-CONTAINING PROTEIN"/>
    <property type="match status" value="1"/>
</dbReference>
<feature type="transmembrane region" description="Helical" evidence="6">
    <location>
        <begin position="199"/>
        <end position="218"/>
    </location>
</feature>
<feature type="transmembrane region" description="Helical" evidence="6">
    <location>
        <begin position="159"/>
        <end position="179"/>
    </location>
</feature>
<dbReference type="HOGENOM" id="CLU_001265_0_1_1"/>
<comment type="caution">
    <text evidence="8">The sequence shown here is derived from an EMBL/GenBank/DDBJ whole genome shotgun (WGS) entry which is preliminary data.</text>
</comment>
<feature type="transmembrane region" description="Helical" evidence="6">
    <location>
        <begin position="361"/>
        <end position="379"/>
    </location>
</feature>
<dbReference type="InterPro" id="IPR036259">
    <property type="entry name" value="MFS_trans_sf"/>
</dbReference>
<comment type="subcellular location">
    <subcellularLocation>
        <location evidence="1">Membrane</location>
        <topology evidence="1">Multi-pass membrane protein</topology>
    </subcellularLocation>
</comment>
<evidence type="ECO:0000256" key="4">
    <source>
        <dbReference type="ARBA" id="ARBA00022989"/>
    </source>
</evidence>
<protein>
    <recommendedName>
        <fullName evidence="7">Major facilitator superfamily (MFS) profile domain-containing protein</fullName>
    </recommendedName>
</protein>
<dbReference type="GeneID" id="25283983"/>
<dbReference type="FunFam" id="1.20.1250.20:FF:000018">
    <property type="entry name" value="MFS transporter permease"/>
    <property type="match status" value="1"/>
</dbReference>
<dbReference type="PANTHER" id="PTHR43791">
    <property type="entry name" value="PERMEASE-RELATED"/>
    <property type="match status" value="1"/>
</dbReference>
<dbReference type="VEuPathDB" id="FungiDB:A1O9_09073"/>
<keyword evidence="9" id="KW-1185">Reference proteome</keyword>
<accession>A0A072P453</accession>
<dbReference type="GO" id="GO:0022857">
    <property type="term" value="F:transmembrane transporter activity"/>
    <property type="evidence" value="ECO:0007669"/>
    <property type="project" value="InterPro"/>
</dbReference>
<sequence>MDTKSEKYSDIEIEDVQQITWTEKEEATVRWLLDFRVVPIMFILYLLCFLDSNARIQGLQVDLNLNGYRFNWALTIFYVGYFLVEIPSNVLLKIIGAKYYLPSLVIAFGLVSMCTAFVHDYPGLLACRFFLGFAEGGLMPGISYYLTCFYRRSELLLRIGWFVNGACLAGAFGGLFAAGLSQIPRWGVESVQIHTWRNIFLFEGILTVFIGLAVMYFLPSSPMDCTFLSDRHRFIAAERINSEYNDARTKTHRITKKDVSRGIFNINNAICGFSFMFANVAVQSLALFMPTILAAIGYKSIKAQLYTVPVYTVATVVSLFMSWLSDRLQKRGVFISAGALLAMTGYAILSSANDPNVKYGAVFIAAIGIFFIGTTVLAWSLNNAAGSSIRAVSSAFVVAMGNFGSVIATWSYLPSDAPRYRKGHFINMGAEIVVCLLGIAGIVYVRWENKQRDLGKRDHRLQGLTTDEEIEELGYRHPSFRYME</sequence>
<dbReference type="Pfam" id="PF07690">
    <property type="entry name" value="MFS_1"/>
    <property type="match status" value="1"/>
</dbReference>
<dbReference type="SUPFAM" id="SSF103473">
    <property type="entry name" value="MFS general substrate transporter"/>
    <property type="match status" value="1"/>
</dbReference>
<dbReference type="InterPro" id="IPR020846">
    <property type="entry name" value="MFS_dom"/>
</dbReference>
<reference evidence="8 9" key="1">
    <citation type="submission" date="2013-03" db="EMBL/GenBank/DDBJ databases">
        <title>The Genome Sequence of Exophiala aquamarina CBS 119918.</title>
        <authorList>
            <consortium name="The Broad Institute Genomics Platform"/>
            <person name="Cuomo C."/>
            <person name="de Hoog S."/>
            <person name="Gorbushina A."/>
            <person name="Walker B."/>
            <person name="Young S.K."/>
            <person name="Zeng Q."/>
            <person name="Gargeya S."/>
            <person name="Fitzgerald M."/>
            <person name="Haas B."/>
            <person name="Abouelleil A."/>
            <person name="Allen A.W."/>
            <person name="Alvarado L."/>
            <person name="Arachchi H.M."/>
            <person name="Berlin A.M."/>
            <person name="Chapman S.B."/>
            <person name="Gainer-Dewar J."/>
            <person name="Goldberg J."/>
            <person name="Griggs A."/>
            <person name="Gujja S."/>
            <person name="Hansen M."/>
            <person name="Howarth C."/>
            <person name="Imamovic A."/>
            <person name="Ireland A."/>
            <person name="Larimer J."/>
            <person name="McCowan C."/>
            <person name="Murphy C."/>
            <person name="Pearson M."/>
            <person name="Poon T.W."/>
            <person name="Priest M."/>
            <person name="Roberts A."/>
            <person name="Saif S."/>
            <person name="Shea T."/>
            <person name="Sisk P."/>
            <person name="Sykes S."/>
            <person name="Wortman J."/>
            <person name="Nusbaum C."/>
            <person name="Birren B."/>
        </authorList>
    </citation>
    <scope>NUCLEOTIDE SEQUENCE [LARGE SCALE GENOMIC DNA]</scope>
    <source>
        <strain evidence="8 9">CBS 119918</strain>
    </source>
</reference>
<evidence type="ECO:0000259" key="7">
    <source>
        <dbReference type="PROSITE" id="PS50850"/>
    </source>
</evidence>
<dbReference type="AlphaFoldDB" id="A0A072P453"/>
<feature type="transmembrane region" description="Helical" evidence="6">
    <location>
        <begin position="70"/>
        <end position="92"/>
    </location>
</feature>
<evidence type="ECO:0000256" key="5">
    <source>
        <dbReference type="ARBA" id="ARBA00023136"/>
    </source>
</evidence>
<proteinExistence type="predicted"/>
<feature type="transmembrane region" description="Helical" evidence="6">
    <location>
        <begin position="130"/>
        <end position="147"/>
    </location>
</feature>
<feature type="transmembrane region" description="Helical" evidence="6">
    <location>
        <begin position="270"/>
        <end position="296"/>
    </location>
</feature>
<evidence type="ECO:0000313" key="8">
    <source>
        <dbReference type="EMBL" id="KEF54631.1"/>
    </source>
</evidence>